<keyword evidence="3" id="KW-1185">Reference proteome</keyword>
<dbReference type="Pfam" id="PF05099">
    <property type="entry name" value="TerB"/>
    <property type="match status" value="1"/>
</dbReference>
<reference evidence="2 3" key="1">
    <citation type="submission" date="2015-11" db="EMBL/GenBank/DDBJ databases">
        <authorList>
            <person name="Zhang Y."/>
            <person name="Guo Z."/>
        </authorList>
    </citation>
    <scope>NUCLEOTIDE SEQUENCE [LARGE SCALE GENOMIC DNA]</scope>
    <source>
        <strain evidence="2 3">KCTC 12086</strain>
    </source>
</reference>
<gene>
    <name evidence="2" type="ORF">PP2015_3950</name>
</gene>
<dbReference type="EMBL" id="CP013188">
    <property type="protein sequence ID" value="ALO44418.1"/>
    <property type="molecule type" value="Genomic_DNA"/>
</dbReference>
<dbReference type="InterPro" id="IPR029024">
    <property type="entry name" value="TerB-like"/>
</dbReference>
<dbReference type="PATRIC" id="fig|161398.10.peg.4042"/>
<evidence type="ECO:0000259" key="1">
    <source>
        <dbReference type="Pfam" id="PF05099"/>
    </source>
</evidence>
<evidence type="ECO:0000313" key="2">
    <source>
        <dbReference type="EMBL" id="ALO44418.1"/>
    </source>
</evidence>
<dbReference type="Proteomes" id="UP000061457">
    <property type="component" value="Chromosome II"/>
</dbReference>
<dbReference type="Gene3D" id="1.10.3680.10">
    <property type="entry name" value="TerB-like"/>
    <property type="match status" value="1"/>
</dbReference>
<dbReference type="AlphaFoldDB" id="A0A0S2K8Q8"/>
<dbReference type="SUPFAM" id="SSF158682">
    <property type="entry name" value="TerB-like"/>
    <property type="match status" value="1"/>
</dbReference>
<name>A0A0S2K8Q8_9GAMM</name>
<dbReference type="InterPro" id="IPR007791">
    <property type="entry name" value="DjlA_N"/>
</dbReference>
<feature type="domain" description="Co-chaperone DjlA N-terminal" evidence="1">
    <location>
        <begin position="55"/>
        <end position="169"/>
    </location>
</feature>
<proteinExistence type="predicted"/>
<accession>A0A0S2K8Q8</accession>
<sequence>MFMSRYNLKNRDIIKLYKIIRDILVFKKLKALLADFSNELQQTNKPENSIDFNTGLAALLVEVMRADSKIEQSELDKIADILKTQCELDTSQVKALIDKVRPMVEAALDLHQFVKEVNAKTSYEERMEVIELLWHVAFADGHLDDYEDHIIRKISSLMYVAHVDFVAAKIRVQESLAN</sequence>
<organism evidence="2 3">
    <name type="scientific">Pseudoalteromonas phenolica</name>
    <dbReference type="NCBI Taxonomy" id="161398"/>
    <lineage>
        <taxon>Bacteria</taxon>
        <taxon>Pseudomonadati</taxon>
        <taxon>Pseudomonadota</taxon>
        <taxon>Gammaproteobacteria</taxon>
        <taxon>Alteromonadales</taxon>
        <taxon>Pseudoalteromonadaceae</taxon>
        <taxon>Pseudoalteromonas</taxon>
    </lineage>
</organism>
<evidence type="ECO:0000313" key="3">
    <source>
        <dbReference type="Proteomes" id="UP000061457"/>
    </source>
</evidence>
<dbReference type="STRING" id="161398.PP2015_3950"/>
<dbReference type="KEGG" id="pphe:PP2015_3950"/>
<protein>
    <recommendedName>
        <fullName evidence="1">Co-chaperone DjlA N-terminal domain-containing protein</fullName>
    </recommendedName>
</protein>
<dbReference type="CDD" id="cd07313">
    <property type="entry name" value="terB_like_2"/>
    <property type="match status" value="1"/>
</dbReference>